<dbReference type="AlphaFoldDB" id="A0A0J8GMH7"/>
<comment type="caution">
    <text evidence="2">The sequence shown here is derived from an EMBL/GenBank/DDBJ whole genome shotgun (WGS) entry which is preliminary data.</text>
</comment>
<keyword evidence="1" id="KW-0812">Transmembrane</keyword>
<dbReference type="EMBL" id="LAZL01000034">
    <property type="protein sequence ID" value="KMT63995.1"/>
    <property type="molecule type" value="Genomic_DNA"/>
</dbReference>
<feature type="transmembrane region" description="Helical" evidence="1">
    <location>
        <begin position="6"/>
        <end position="24"/>
    </location>
</feature>
<feature type="transmembrane region" description="Helical" evidence="1">
    <location>
        <begin position="36"/>
        <end position="54"/>
    </location>
</feature>
<keyword evidence="3" id="KW-1185">Reference proteome</keyword>
<evidence type="ECO:0000313" key="3">
    <source>
        <dbReference type="Proteomes" id="UP000037600"/>
    </source>
</evidence>
<protein>
    <submittedName>
        <fullName evidence="2">Uncharacterized protein</fullName>
    </submittedName>
</protein>
<evidence type="ECO:0000313" key="2">
    <source>
        <dbReference type="EMBL" id="KMT63995.1"/>
    </source>
</evidence>
<name>A0A0J8GMH7_9ALTE</name>
<evidence type="ECO:0000256" key="1">
    <source>
        <dbReference type="SAM" id="Phobius"/>
    </source>
</evidence>
<keyword evidence="1" id="KW-1133">Transmembrane helix</keyword>
<dbReference type="Proteomes" id="UP000037600">
    <property type="component" value="Unassembled WGS sequence"/>
</dbReference>
<accession>A0A0J8GMH7</accession>
<organism evidence="2 3">
    <name type="scientific">Catenovulum maritimum</name>
    <dbReference type="NCBI Taxonomy" id="1513271"/>
    <lineage>
        <taxon>Bacteria</taxon>
        <taxon>Pseudomonadati</taxon>
        <taxon>Pseudomonadota</taxon>
        <taxon>Gammaproteobacteria</taxon>
        <taxon>Alteromonadales</taxon>
        <taxon>Alteromonadaceae</taxon>
        <taxon>Catenovulum</taxon>
    </lineage>
</organism>
<gene>
    <name evidence="2" type="ORF">XM47_16490</name>
</gene>
<proteinExistence type="predicted"/>
<reference evidence="2 3" key="1">
    <citation type="submission" date="2015-04" db="EMBL/GenBank/DDBJ databases">
        <title>Draft Genome Sequence of the Novel Agar-Digesting Marine Bacterium Q1.</title>
        <authorList>
            <person name="Li Y."/>
            <person name="Li D."/>
            <person name="Chen G."/>
            <person name="Du Z."/>
        </authorList>
    </citation>
    <scope>NUCLEOTIDE SEQUENCE [LARGE SCALE GENOMIC DNA]</scope>
    <source>
        <strain evidence="2 3">Q1</strain>
    </source>
</reference>
<dbReference type="OrthoDB" id="6388451at2"/>
<sequence length="82" mass="9586">MSDSDLFFGILCITGYLAPISFVLNDTHTKGQEKNFWLIAMIFLSWLAWLAYITSVPNLLKDMFSSWLPEYLFRSPAKRIKY</sequence>
<keyword evidence="1" id="KW-0472">Membrane</keyword>
<dbReference type="RefSeq" id="WP_048694999.1">
    <property type="nucleotide sequence ID" value="NZ_KQ130505.1"/>
</dbReference>